<evidence type="ECO:0000256" key="9">
    <source>
        <dbReference type="ARBA" id="ARBA00049985"/>
    </source>
</evidence>
<keyword evidence="4" id="KW-0547">Nucleotide-binding</keyword>
<comment type="similarity">
    <text evidence="9">Belongs to the ABC transporter superfamily. Drug exporter-1 (DrugE1) (TC 3.A.1.105) family.</text>
</comment>
<dbReference type="SMART" id="SM00382">
    <property type="entry name" value="AAA"/>
    <property type="match status" value="1"/>
</dbReference>
<dbReference type="AlphaFoldDB" id="I0V2P3"/>
<dbReference type="InterPro" id="IPR025302">
    <property type="entry name" value="DrrA1/2-like_C"/>
</dbReference>
<keyword evidence="3" id="KW-1003">Cell membrane</keyword>
<evidence type="ECO:0000313" key="13">
    <source>
        <dbReference type="Proteomes" id="UP000004691"/>
    </source>
</evidence>
<dbReference type="EMBL" id="JH636049">
    <property type="protein sequence ID" value="EID54396.1"/>
    <property type="molecule type" value="Genomic_DNA"/>
</dbReference>
<dbReference type="PANTHER" id="PTHR42711">
    <property type="entry name" value="ABC TRANSPORTER ATP-BINDING PROTEIN"/>
    <property type="match status" value="1"/>
</dbReference>
<dbReference type="InterPro" id="IPR005894">
    <property type="entry name" value="DrrA"/>
</dbReference>
<evidence type="ECO:0000256" key="7">
    <source>
        <dbReference type="ARBA" id="ARBA00023136"/>
    </source>
</evidence>
<dbReference type="GO" id="GO:0043215">
    <property type="term" value="P:daunorubicin transport"/>
    <property type="evidence" value="ECO:0007669"/>
    <property type="project" value="InterPro"/>
</dbReference>
<evidence type="ECO:0000256" key="10">
    <source>
        <dbReference type="SAM" id="MobiDB-lite"/>
    </source>
</evidence>
<dbReference type="GO" id="GO:0005524">
    <property type="term" value="F:ATP binding"/>
    <property type="evidence" value="ECO:0007669"/>
    <property type="project" value="UniProtKB-KW"/>
</dbReference>
<dbReference type="Gene3D" id="3.40.50.300">
    <property type="entry name" value="P-loop containing nucleotide triphosphate hydrolases"/>
    <property type="match status" value="1"/>
</dbReference>
<dbReference type="GO" id="GO:0005886">
    <property type="term" value="C:plasma membrane"/>
    <property type="evidence" value="ECO:0007669"/>
    <property type="project" value="UniProtKB-SubCell"/>
</dbReference>
<keyword evidence="13" id="KW-1185">Reference proteome</keyword>
<dbReference type="SUPFAM" id="SSF52540">
    <property type="entry name" value="P-loop containing nucleoside triphosphate hydrolases"/>
    <property type="match status" value="1"/>
</dbReference>
<dbReference type="Pfam" id="PF00005">
    <property type="entry name" value="ABC_tran"/>
    <property type="match status" value="1"/>
</dbReference>
<dbReference type="InterPro" id="IPR003439">
    <property type="entry name" value="ABC_transporter-like_ATP-bd"/>
</dbReference>
<dbReference type="FunFam" id="3.40.50.300:FF:000589">
    <property type="entry name" value="ABC transporter, ATP-binding subunit"/>
    <property type="match status" value="1"/>
</dbReference>
<feature type="domain" description="ABC transporter" evidence="11">
    <location>
        <begin position="47"/>
        <end position="277"/>
    </location>
</feature>
<evidence type="ECO:0000256" key="1">
    <source>
        <dbReference type="ARBA" id="ARBA00004413"/>
    </source>
</evidence>
<evidence type="ECO:0000256" key="4">
    <source>
        <dbReference type="ARBA" id="ARBA00022741"/>
    </source>
</evidence>
<accession>I0V2P3</accession>
<evidence type="ECO:0000256" key="3">
    <source>
        <dbReference type="ARBA" id="ARBA00022475"/>
    </source>
</evidence>
<evidence type="ECO:0000256" key="2">
    <source>
        <dbReference type="ARBA" id="ARBA00022448"/>
    </source>
</evidence>
<keyword evidence="8" id="KW-0046">Antibiotic resistance</keyword>
<dbReference type="eggNOG" id="COG1131">
    <property type="taxonomic scope" value="Bacteria"/>
</dbReference>
<proteinExistence type="inferred from homology"/>
<keyword evidence="7" id="KW-0472">Membrane</keyword>
<dbReference type="InterPro" id="IPR027417">
    <property type="entry name" value="P-loop_NTPase"/>
</dbReference>
<dbReference type="InterPro" id="IPR050763">
    <property type="entry name" value="ABC_transporter_ATP-binding"/>
</dbReference>
<dbReference type="InterPro" id="IPR017871">
    <property type="entry name" value="ABC_transporter-like_CS"/>
</dbReference>
<keyword evidence="2" id="KW-0813">Transport</keyword>
<dbReference type="GO" id="GO:0016887">
    <property type="term" value="F:ATP hydrolysis activity"/>
    <property type="evidence" value="ECO:0007669"/>
    <property type="project" value="InterPro"/>
</dbReference>
<gene>
    <name evidence="12" type="ORF">SacxiDRAFT_2164</name>
</gene>
<name>I0V2P3_9PSEU</name>
<sequence>MNGRRLPLMRGGGQGTTFTAPPPLFPASAALHFYADRMPHMDGDIAVRARGLVKTYGPTRALDGVDLDIPTGQVLGLLGPNGAGKTTTVRILTTLLRPDAGEATVAGHDVLTEPDAVRQAIGLSGQYAAIDENLTGAENLYLIGRLYGLPKRKAKERSRELLDRFQLSDAADRPAKGYSGGMRRRLDLAGALVAEPRVVVLDEPTTGLDPRGRFGMWEVIEQLVATGATVLLTTQYLEEADRLADSIVVIDRGKVIARGTAAELKGRIGGERLELVVADRTDIESAAQVLKQVGTSEPIVDTHAGSLSVFVDSGASALVEALRRLDSRNVAIGDVALLRPTLDDVFLSLTGHATEEGTPS</sequence>
<keyword evidence="5 12" id="KW-0067">ATP-binding</keyword>
<dbReference type="STRING" id="882086.SacxiDRAFT_2164"/>
<dbReference type="Proteomes" id="UP000004691">
    <property type="component" value="Unassembled WGS sequence"/>
</dbReference>
<reference evidence="12 13" key="1">
    <citation type="submission" date="2012-01" db="EMBL/GenBank/DDBJ databases">
        <title>Improved High-Quality Draft sequence of Saccharomonospora xinjiangensis XJ-54.</title>
        <authorList>
            <consortium name="US DOE Joint Genome Institute"/>
            <person name="Lucas S."/>
            <person name="Han J."/>
            <person name="Lapidus A."/>
            <person name="Cheng J.-F."/>
            <person name="Goodwin L."/>
            <person name="Pitluck S."/>
            <person name="Peters L."/>
            <person name="Mikhailova N."/>
            <person name="Teshima H."/>
            <person name="Detter J.C."/>
            <person name="Han C."/>
            <person name="Tapia R."/>
            <person name="Land M."/>
            <person name="Hauser L."/>
            <person name="Kyrpides N."/>
            <person name="Ivanova N."/>
            <person name="Pagani I."/>
            <person name="Brambilla E.-M."/>
            <person name="Klenk H.-P."/>
            <person name="Woyke T."/>
        </authorList>
    </citation>
    <scope>NUCLEOTIDE SEQUENCE [LARGE SCALE GENOMIC DNA]</scope>
    <source>
        <strain evidence="12 13">XJ-54</strain>
    </source>
</reference>
<dbReference type="PROSITE" id="PS50893">
    <property type="entry name" value="ABC_TRANSPORTER_2"/>
    <property type="match status" value="1"/>
</dbReference>
<organism evidence="12 13">
    <name type="scientific">Saccharomonospora xinjiangensis XJ-54</name>
    <dbReference type="NCBI Taxonomy" id="882086"/>
    <lineage>
        <taxon>Bacteria</taxon>
        <taxon>Bacillati</taxon>
        <taxon>Actinomycetota</taxon>
        <taxon>Actinomycetes</taxon>
        <taxon>Pseudonocardiales</taxon>
        <taxon>Pseudonocardiaceae</taxon>
        <taxon>Saccharomonospora</taxon>
    </lineage>
</organism>
<dbReference type="InterPro" id="IPR003593">
    <property type="entry name" value="AAA+_ATPase"/>
</dbReference>
<evidence type="ECO:0000256" key="5">
    <source>
        <dbReference type="ARBA" id="ARBA00022840"/>
    </source>
</evidence>
<dbReference type="GO" id="GO:0046677">
    <property type="term" value="P:response to antibiotic"/>
    <property type="evidence" value="ECO:0007669"/>
    <property type="project" value="UniProtKB-KW"/>
</dbReference>
<feature type="region of interest" description="Disordered" evidence="10">
    <location>
        <begin position="1"/>
        <end position="21"/>
    </location>
</feature>
<evidence type="ECO:0000256" key="8">
    <source>
        <dbReference type="ARBA" id="ARBA00023251"/>
    </source>
</evidence>
<dbReference type="PANTHER" id="PTHR42711:SF19">
    <property type="entry name" value="DOXORUBICIN RESISTANCE ATP-BINDING PROTEIN DRRA"/>
    <property type="match status" value="1"/>
</dbReference>
<protein>
    <submittedName>
        <fullName evidence="12">Daunorubicin resistance ABC transporter ATP-binding subunit</fullName>
    </submittedName>
</protein>
<comment type="subcellular location">
    <subcellularLocation>
        <location evidence="1">Cell membrane</location>
        <topology evidence="1">Peripheral membrane protein</topology>
        <orientation evidence="1">Cytoplasmic side</orientation>
    </subcellularLocation>
</comment>
<evidence type="ECO:0000256" key="6">
    <source>
        <dbReference type="ARBA" id="ARBA00022967"/>
    </source>
</evidence>
<dbReference type="HOGENOM" id="CLU_000604_1_2_11"/>
<keyword evidence="6" id="KW-1278">Translocase</keyword>
<evidence type="ECO:0000259" key="11">
    <source>
        <dbReference type="PROSITE" id="PS50893"/>
    </source>
</evidence>
<dbReference type="Pfam" id="PF13732">
    <property type="entry name" value="DrrA1-3_C"/>
    <property type="match status" value="1"/>
</dbReference>
<dbReference type="GO" id="GO:1900753">
    <property type="term" value="P:doxorubicin transport"/>
    <property type="evidence" value="ECO:0007669"/>
    <property type="project" value="InterPro"/>
</dbReference>
<dbReference type="NCBIfam" id="TIGR01188">
    <property type="entry name" value="drrA"/>
    <property type="match status" value="1"/>
</dbReference>
<dbReference type="PROSITE" id="PS00211">
    <property type="entry name" value="ABC_TRANSPORTER_1"/>
    <property type="match status" value="1"/>
</dbReference>
<evidence type="ECO:0000313" key="12">
    <source>
        <dbReference type="EMBL" id="EID54396.1"/>
    </source>
</evidence>